<dbReference type="GO" id="GO:0005886">
    <property type="term" value="C:plasma membrane"/>
    <property type="evidence" value="ECO:0007669"/>
    <property type="project" value="TreeGrafter"/>
</dbReference>
<evidence type="ECO:0000256" key="3">
    <source>
        <dbReference type="ARBA" id="ARBA00022448"/>
    </source>
</evidence>
<evidence type="ECO:0000256" key="7">
    <source>
        <dbReference type="ARBA" id="ARBA00023053"/>
    </source>
</evidence>
<protein>
    <submittedName>
        <fullName evidence="14">CG31065</fullName>
    </submittedName>
</protein>
<dbReference type="Proteomes" id="UP000494163">
    <property type="component" value="Chromosome 3R"/>
</dbReference>
<evidence type="ECO:0000256" key="10">
    <source>
        <dbReference type="ARBA" id="ARBA00023201"/>
    </source>
</evidence>
<evidence type="ECO:0000256" key="4">
    <source>
        <dbReference type="ARBA" id="ARBA00022461"/>
    </source>
</evidence>
<keyword evidence="15" id="KW-1185">Reference proteome</keyword>
<gene>
    <name evidence="14" type="ORF">Dbus_chr3Rg1146</name>
</gene>
<evidence type="ECO:0000256" key="5">
    <source>
        <dbReference type="ARBA" id="ARBA00022692"/>
    </source>
</evidence>
<evidence type="ECO:0000256" key="11">
    <source>
        <dbReference type="ARBA" id="ARBA00023303"/>
    </source>
</evidence>
<evidence type="ECO:0000256" key="9">
    <source>
        <dbReference type="ARBA" id="ARBA00023136"/>
    </source>
</evidence>
<keyword evidence="5 12" id="KW-0812">Transmembrane</keyword>
<keyword evidence="11 12" id="KW-0407">Ion channel</keyword>
<feature type="transmembrane region" description="Helical" evidence="13">
    <location>
        <begin position="374"/>
        <end position="396"/>
    </location>
</feature>
<keyword evidence="8 12" id="KW-0406">Ion transport</keyword>
<evidence type="ECO:0000256" key="1">
    <source>
        <dbReference type="ARBA" id="ARBA00004141"/>
    </source>
</evidence>
<organism evidence="14 15">
    <name type="scientific">Drosophila busckii</name>
    <name type="common">Fruit fly</name>
    <dbReference type="NCBI Taxonomy" id="30019"/>
    <lineage>
        <taxon>Eukaryota</taxon>
        <taxon>Metazoa</taxon>
        <taxon>Ecdysozoa</taxon>
        <taxon>Arthropoda</taxon>
        <taxon>Hexapoda</taxon>
        <taxon>Insecta</taxon>
        <taxon>Pterygota</taxon>
        <taxon>Neoptera</taxon>
        <taxon>Endopterygota</taxon>
        <taxon>Diptera</taxon>
        <taxon>Brachycera</taxon>
        <taxon>Muscomorpha</taxon>
        <taxon>Ephydroidea</taxon>
        <taxon>Drosophilidae</taxon>
        <taxon>Drosophila</taxon>
    </lineage>
</organism>
<dbReference type="InterPro" id="IPR001873">
    <property type="entry name" value="ENaC"/>
</dbReference>
<evidence type="ECO:0000256" key="6">
    <source>
        <dbReference type="ARBA" id="ARBA00022989"/>
    </source>
</evidence>
<dbReference type="GO" id="GO:0015280">
    <property type="term" value="F:ligand-gated sodium channel activity"/>
    <property type="evidence" value="ECO:0007669"/>
    <property type="project" value="TreeGrafter"/>
</dbReference>
<keyword evidence="7" id="KW-0915">Sodium</keyword>
<keyword evidence="6 13" id="KW-1133">Transmembrane helix</keyword>
<dbReference type="PRINTS" id="PR01078">
    <property type="entry name" value="AMINACHANNEL"/>
</dbReference>
<sequence>MNWIRYLPLALKGLFYVVTLGISIPFIASVSRSLLKSFVSSSVSFNLDTIYLNWNTTFPAITVCELYNSEKIWDLSDSHFGIEHELHIDDFISDIAFFRGICISCENCHRLPCPDNFTMLLEVFRSKCHELIIECSYLNHIFDCCDQFLPLHTEYGVCYSFNSNQAHKSYLAQYKNNRQTGAGHLKFHAAADIQLHVHAPIDIPFPFAEGMVRDTVLLGSYKEIILNVIEVYNHESVNELSPEQRRCRYSNEHLPEGLGLYEFYSYSGCIIDCTVAKHLLYCNCTSHFMAMSSSNLLPVCDYRGLICLTNNHDRVLAERKSCECMSSCEEPEYNIIHNTADDNQEAEREASDIHVALIELPTQRYVRRVAKSNLDLLIAVGGLVSLFFNTSLLRILEGIYLCFKYRKVITQFAVGFLVGTFKYLQILTKLK</sequence>
<evidence type="ECO:0000256" key="12">
    <source>
        <dbReference type="RuleBase" id="RU000679"/>
    </source>
</evidence>
<dbReference type="OMA" id="ETVLWGM"/>
<dbReference type="OrthoDB" id="8188903at2759"/>
<reference evidence="14 15" key="1">
    <citation type="submission" date="2015-08" db="EMBL/GenBank/DDBJ databases">
        <title>Ancestral chromatin configuration constrains chromatin evolution on differentiating sex chromosomes in Drosophila.</title>
        <authorList>
            <person name="Zhou Q."/>
            <person name="Bachtrog D."/>
        </authorList>
    </citation>
    <scope>NUCLEOTIDE SEQUENCE [LARGE SCALE GENOMIC DNA]</scope>
    <source>
        <tissue evidence="14">Whole larvae</tissue>
    </source>
</reference>
<dbReference type="PANTHER" id="PTHR11690">
    <property type="entry name" value="AMILORIDE-SENSITIVE SODIUM CHANNEL-RELATED"/>
    <property type="match status" value="1"/>
</dbReference>
<dbReference type="Gene3D" id="2.60.470.10">
    <property type="entry name" value="Acid-sensing ion channels like domains"/>
    <property type="match status" value="1"/>
</dbReference>
<accession>A0A0M4EIC4</accession>
<evidence type="ECO:0000313" key="15">
    <source>
        <dbReference type="Proteomes" id="UP000494163"/>
    </source>
</evidence>
<keyword evidence="10 12" id="KW-0739">Sodium transport</keyword>
<dbReference type="EMBL" id="CP012526">
    <property type="protein sequence ID" value="ALC46396.1"/>
    <property type="molecule type" value="Genomic_DNA"/>
</dbReference>
<proteinExistence type="inferred from homology"/>
<name>A0A0M4EIC4_DROBS</name>
<evidence type="ECO:0000313" key="14">
    <source>
        <dbReference type="EMBL" id="ALC46396.1"/>
    </source>
</evidence>
<evidence type="ECO:0000256" key="8">
    <source>
        <dbReference type="ARBA" id="ARBA00023065"/>
    </source>
</evidence>
<comment type="subcellular location">
    <subcellularLocation>
        <location evidence="1">Membrane</location>
        <topology evidence="1">Multi-pass membrane protein</topology>
    </subcellularLocation>
</comment>
<feature type="transmembrane region" description="Helical" evidence="13">
    <location>
        <begin position="6"/>
        <end position="28"/>
    </location>
</feature>
<keyword evidence="9 13" id="KW-0472">Membrane</keyword>
<keyword evidence="4 12" id="KW-0894">Sodium channel</keyword>
<feature type="transmembrane region" description="Helical" evidence="13">
    <location>
        <begin position="408"/>
        <end position="427"/>
    </location>
</feature>
<evidence type="ECO:0000256" key="2">
    <source>
        <dbReference type="ARBA" id="ARBA00007193"/>
    </source>
</evidence>
<dbReference type="Pfam" id="PF00858">
    <property type="entry name" value="ASC"/>
    <property type="match status" value="1"/>
</dbReference>
<dbReference type="AlphaFoldDB" id="A0A0M4EIC4"/>
<dbReference type="PANTHER" id="PTHR11690:SF184">
    <property type="entry name" value="PICKPOCKET 31"/>
    <property type="match status" value="1"/>
</dbReference>
<evidence type="ECO:0000256" key="13">
    <source>
        <dbReference type="SAM" id="Phobius"/>
    </source>
</evidence>
<comment type="similarity">
    <text evidence="2 12">Belongs to the amiloride-sensitive sodium channel (TC 1.A.6) family.</text>
</comment>
<keyword evidence="3 12" id="KW-0813">Transport</keyword>